<dbReference type="InterPro" id="IPR036097">
    <property type="entry name" value="HisK_dim/P_sf"/>
</dbReference>
<dbReference type="GO" id="GO:0000155">
    <property type="term" value="F:phosphorelay sensor kinase activity"/>
    <property type="evidence" value="ECO:0007669"/>
    <property type="project" value="InterPro"/>
</dbReference>
<evidence type="ECO:0000313" key="3">
    <source>
        <dbReference type="Proteomes" id="UP000304900"/>
    </source>
</evidence>
<keyword evidence="1" id="KW-0472">Membrane</keyword>
<comment type="caution">
    <text evidence="2">The sequence shown here is derived from an EMBL/GenBank/DDBJ whole genome shotgun (WGS) entry which is preliminary data.</text>
</comment>
<accession>A0A4U6CSM8</accession>
<proteinExistence type="predicted"/>
<dbReference type="AlphaFoldDB" id="A0A4U6CSM8"/>
<gene>
    <name evidence="2" type="ORF">FDK13_29010</name>
</gene>
<dbReference type="EMBL" id="SZVO01000018">
    <property type="protein sequence ID" value="TKT87630.1"/>
    <property type="molecule type" value="Genomic_DNA"/>
</dbReference>
<organism evidence="2 3">
    <name type="scientific">Dyadobacter frigoris</name>
    <dbReference type="NCBI Taxonomy" id="2576211"/>
    <lineage>
        <taxon>Bacteria</taxon>
        <taxon>Pseudomonadati</taxon>
        <taxon>Bacteroidota</taxon>
        <taxon>Cytophagia</taxon>
        <taxon>Cytophagales</taxon>
        <taxon>Spirosomataceae</taxon>
        <taxon>Dyadobacter</taxon>
    </lineage>
</organism>
<sequence>MIRKQNGFGRNNFTHREIRLNVLYAFYETWWFRLVAILTICVSLFLIVKYRINSLQKQNRLQEVEIAQRTQTLQITLEVSQDKLMGQMFMLERLLGTISHDIKTPLLFLARSNKRLVKINVRRLTCCAVF</sequence>
<dbReference type="Proteomes" id="UP000304900">
    <property type="component" value="Unassembled WGS sequence"/>
</dbReference>
<dbReference type="SUPFAM" id="SSF47384">
    <property type="entry name" value="Homodimeric domain of signal transducing histidine kinase"/>
    <property type="match status" value="1"/>
</dbReference>
<feature type="transmembrane region" description="Helical" evidence="1">
    <location>
        <begin position="30"/>
        <end position="48"/>
    </location>
</feature>
<keyword evidence="3" id="KW-1185">Reference proteome</keyword>
<evidence type="ECO:0008006" key="4">
    <source>
        <dbReference type="Google" id="ProtNLM"/>
    </source>
</evidence>
<name>A0A4U6CSM8_9BACT</name>
<keyword evidence="1" id="KW-1133">Transmembrane helix</keyword>
<evidence type="ECO:0000256" key="1">
    <source>
        <dbReference type="SAM" id="Phobius"/>
    </source>
</evidence>
<dbReference type="RefSeq" id="WP_137343517.1">
    <property type="nucleotide sequence ID" value="NZ_SZVO01000018.1"/>
</dbReference>
<reference evidence="2 3" key="1">
    <citation type="submission" date="2019-05" db="EMBL/GenBank/DDBJ databases">
        <title>Dyadobacter AR-3-8 sp. nov., isolated from arctic soil.</title>
        <authorList>
            <person name="Chaudhary D.K."/>
        </authorList>
    </citation>
    <scope>NUCLEOTIDE SEQUENCE [LARGE SCALE GENOMIC DNA]</scope>
    <source>
        <strain evidence="2 3">AR-3-8</strain>
    </source>
</reference>
<protein>
    <recommendedName>
        <fullName evidence="4">Signal transduction histidine kinase dimerisation/phosphoacceptor domain-containing protein</fullName>
    </recommendedName>
</protein>
<evidence type="ECO:0000313" key="2">
    <source>
        <dbReference type="EMBL" id="TKT87630.1"/>
    </source>
</evidence>
<keyword evidence="1" id="KW-0812">Transmembrane</keyword>